<dbReference type="PANTHER" id="PTHR31210:SF50">
    <property type="entry name" value="GLYCOSYLTRANSFERASE FAMILY 92 PROTEIN"/>
    <property type="match status" value="1"/>
</dbReference>
<evidence type="ECO:0008006" key="3">
    <source>
        <dbReference type="Google" id="ProtNLM"/>
    </source>
</evidence>
<sequence length="327" mass="36634">MKASPVLTALFAAAVGFFVGVSFPVDITPKLQCGLLPWSRGGDPANCSFSHSSTLGRLWGAPFRNSSTGAPNATGSAPDSAAGKYLLVLAVGYAERGNVNATVHKFSENFDIVLFHYDGRTTEWDEEFQWSKKVAHVSARKQTKWWFAKRFLHPSVVAPYDYVFVWDEDLGVDNFAAEPYLDIVRRHGLEISQPGLDTTKGSAPMYDITARKTGSEMHKFVEMMAPVFSRDAWRCVWHMIQNDLVHGWPIDSYFWRCVDDPEEQIGVVDAQYVVHRAVPTLQGEGDKEKPGGRFEVRARQFEELEAFNSRFANADKELANRSSSTLN</sequence>
<dbReference type="Proteomes" id="UP000324705">
    <property type="component" value="Chromosome 7B"/>
</dbReference>
<dbReference type="PANTHER" id="PTHR31210">
    <property type="entry name" value="OS06G0731900 PROTEIN"/>
    <property type="match status" value="1"/>
</dbReference>
<evidence type="ECO:0000313" key="2">
    <source>
        <dbReference type="Proteomes" id="UP000324705"/>
    </source>
</evidence>
<reference evidence="1 2" key="1">
    <citation type="submission" date="2017-09" db="EMBL/GenBank/DDBJ databases">
        <authorList>
            <consortium name="International Durum Wheat Genome Sequencing Consortium (IDWGSC)"/>
            <person name="Milanesi L."/>
        </authorList>
    </citation>
    <scope>NUCLEOTIDE SEQUENCE [LARGE SCALE GENOMIC DNA]</scope>
    <source>
        <strain evidence="2">cv. Svevo</strain>
    </source>
</reference>
<protein>
    <recommendedName>
        <fullName evidence="3">Storage protein</fullName>
    </recommendedName>
</protein>
<organism evidence="1 2">
    <name type="scientific">Triticum turgidum subsp. durum</name>
    <name type="common">Durum wheat</name>
    <name type="synonym">Triticum durum</name>
    <dbReference type="NCBI Taxonomy" id="4567"/>
    <lineage>
        <taxon>Eukaryota</taxon>
        <taxon>Viridiplantae</taxon>
        <taxon>Streptophyta</taxon>
        <taxon>Embryophyta</taxon>
        <taxon>Tracheophyta</taxon>
        <taxon>Spermatophyta</taxon>
        <taxon>Magnoliopsida</taxon>
        <taxon>Liliopsida</taxon>
        <taxon>Poales</taxon>
        <taxon>Poaceae</taxon>
        <taxon>BOP clade</taxon>
        <taxon>Pooideae</taxon>
        <taxon>Triticodae</taxon>
        <taxon>Triticeae</taxon>
        <taxon>Triticinae</taxon>
        <taxon>Triticum</taxon>
    </lineage>
</organism>
<evidence type="ECO:0000313" key="1">
    <source>
        <dbReference type="EMBL" id="VAI93976.1"/>
    </source>
</evidence>
<dbReference type="Pfam" id="PF05212">
    <property type="entry name" value="DUF707"/>
    <property type="match status" value="2"/>
</dbReference>
<dbReference type="AlphaFoldDB" id="A0A9R1C6D9"/>
<gene>
    <name evidence="1" type="ORF">TRITD_7Bv1G229730</name>
</gene>
<accession>A0A9R1C6D9</accession>
<dbReference type="InterPro" id="IPR007877">
    <property type="entry name" value="DUF707"/>
</dbReference>
<dbReference type="EMBL" id="LT934124">
    <property type="protein sequence ID" value="VAI93976.1"/>
    <property type="molecule type" value="Genomic_DNA"/>
</dbReference>
<name>A0A9R1C6D9_TRITD</name>
<proteinExistence type="predicted"/>
<keyword evidence="2" id="KW-1185">Reference proteome</keyword>
<dbReference type="Gramene" id="TRITD7Bv1G229730.4">
    <property type="protein sequence ID" value="TRITD7Bv1G229730.4"/>
    <property type="gene ID" value="TRITD7Bv1G229730"/>
</dbReference>